<dbReference type="InterPro" id="IPR023927">
    <property type="entry name" value="SbnA"/>
</dbReference>
<keyword evidence="7" id="KW-0808">Transferase</keyword>
<dbReference type="PANTHER" id="PTHR10314">
    <property type="entry name" value="CYSTATHIONINE BETA-SYNTHASE"/>
    <property type="match status" value="1"/>
</dbReference>
<dbReference type="InterPro" id="IPR001216">
    <property type="entry name" value="P-phosphate_BS"/>
</dbReference>
<evidence type="ECO:0000313" key="11">
    <source>
        <dbReference type="Proteomes" id="UP001182991"/>
    </source>
</evidence>
<dbReference type="InterPro" id="IPR036052">
    <property type="entry name" value="TrpB-like_PALP_sf"/>
</dbReference>
<reference evidence="11" key="1">
    <citation type="submission" date="2023-07" db="EMBL/GenBank/DDBJ databases">
        <title>Isolating and identifying novel microbial strains from the Mariana Trench.</title>
        <authorList>
            <person name="Fu H."/>
        </authorList>
    </citation>
    <scope>NUCLEOTIDE SEQUENCE [LARGE SCALE GENOMIC DNA]</scope>
    <source>
        <strain evidence="11">T-y2</strain>
    </source>
</reference>
<dbReference type="InterPro" id="IPR001926">
    <property type="entry name" value="TrpB-like_PALP"/>
</dbReference>
<keyword evidence="11" id="KW-1185">Reference proteome</keyword>
<dbReference type="PROSITE" id="PS00901">
    <property type="entry name" value="CYS_SYNTHASE"/>
    <property type="match status" value="1"/>
</dbReference>
<evidence type="ECO:0000256" key="1">
    <source>
        <dbReference type="ARBA" id="ARBA00001933"/>
    </source>
</evidence>
<proteinExistence type="inferred from homology"/>
<evidence type="ECO:0000256" key="4">
    <source>
        <dbReference type="ARBA" id="ARBA00011738"/>
    </source>
</evidence>
<dbReference type="SUPFAM" id="SSF53686">
    <property type="entry name" value="Tryptophan synthase beta subunit-like PLP-dependent enzymes"/>
    <property type="match status" value="1"/>
</dbReference>
<evidence type="ECO:0000256" key="2">
    <source>
        <dbReference type="ARBA" id="ARBA00004924"/>
    </source>
</evidence>
<dbReference type="Pfam" id="PF00291">
    <property type="entry name" value="PALP"/>
    <property type="match status" value="1"/>
</dbReference>
<accession>A0ABU2KK49</accession>
<comment type="caution">
    <text evidence="10">The sequence shown here is derived from an EMBL/GenBank/DDBJ whole genome shotgun (WGS) entry which is preliminary data.</text>
</comment>
<dbReference type="InterPro" id="IPR050214">
    <property type="entry name" value="Cys_Synth/Cystath_Beta-Synth"/>
</dbReference>
<sequence length="331" mass="36029">MISISKSKIISESKVANSVLEVIGNTPLVHLSRISKRTDLLVYGKLESSNPGGSIKDRTAHSIVKDGFANGSIHANTTLVESSSGNMAIGLAQACNYYKLPLIIVVDPKANTHTLKILKAYGVQIEKVEEPLENGGFLAARLERVQEILHKNPNAFWTNQYGNEANPKAHHQTMHEIANTEVGTFDYVLVSTSTCGTLMGCAKYIKTHNLPTKIIAVDAKGSVIFGQNSENRLIPGHGAGLPSQFLNKDSVDEVVHISDWDCVQGCDTLLHEESILAGGSSGGIVSALLKIASKLPKKSKIAIILCDRGERYMDTIYNPVWREEHFSKKNV</sequence>
<dbReference type="NCBIfam" id="TIGR03945">
    <property type="entry name" value="PLP_SbnA_fam"/>
    <property type="match status" value="1"/>
</dbReference>
<organism evidence="10 11">
    <name type="scientific">Mesonia ostreae</name>
    <dbReference type="NCBI Taxonomy" id="861110"/>
    <lineage>
        <taxon>Bacteria</taxon>
        <taxon>Pseudomonadati</taxon>
        <taxon>Bacteroidota</taxon>
        <taxon>Flavobacteriia</taxon>
        <taxon>Flavobacteriales</taxon>
        <taxon>Flavobacteriaceae</taxon>
        <taxon>Mesonia</taxon>
    </lineage>
</organism>
<dbReference type="EC" id="2.5.1.140" evidence="5"/>
<dbReference type="RefSeq" id="WP_311401974.1">
    <property type="nucleotide sequence ID" value="NZ_JAVRBG010000009.1"/>
</dbReference>
<evidence type="ECO:0000256" key="7">
    <source>
        <dbReference type="ARBA" id="ARBA00022679"/>
    </source>
</evidence>
<keyword evidence="8" id="KW-0663">Pyridoxal phosphate</keyword>
<evidence type="ECO:0000313" key="10">
    <source>
        <dbReference type="EMBL" id="MDT0295047.1"/>
    </source>
</evidence>
<dbReference type="CDD" id="cd01561">
    <property type="entry name" value="CBS_like"/>
    <property type="match status" value="1"/>
</dbReference>
<evidence type="ECO:0000256" key="5">
    <source>
        <dbReference type="ARBA" id="ARBA00012331"/>
    </source>
</evidence>
<evidence type="ECO:0000256" key="8">
    <source>
        <dbReference type="ARBA" id="ARBA00022898"/>
    </source>
</evidence>
<evidence type="ECO:0000259" key="9">
    <source>
        <dbReference type="Pfam" id="PF00291"/>
    </source>
</evidence>
<feature type="domain" description="Tryptophan synthase beta chain-like PALP" evidence="9">
    <location>
        <begin position="21"/>
        <end position="307"/>
    </location>
</feature>
<dbReference type="EMBL" id="JAVRBG010000009">
    <property type="protein sequence ID" value="MDT0295047.1"/>
    <property type="molecule type" value="Genomic_DNA"/>
</dbReference>
<comment type="subunit">
    <text evidence="4">Homodimer.</text>
</comment>
<dbReference type="Gene3D" id="3.40.50.1100">
    <property type="match status" value="2"/>
</dbReference>
<dbReference type="Proteomes" id="UP001182991">
    <property type="component" value="Unassembled WGS sequence"/>
</dbReference>
<name>A0ABU2KK49_9FLAO</name>
<comment type="pathway">
    <text evidence="2">Siderophore biosynthesis.</text>
</comment>
<gene>
    <name evidence="10" type="primary">sbnA</name>
    <name evidence="10" type="ORF">RLT85_10405</name>
</gene>
<evidence type="ECO:0000256" key="3">
    <source>
        <dbReference type="ARBA" id="ARBA00008519"/>
    </source>
</evidence>
<comment type="cofactor">
    <cofactor evidence="1">
        <name>pyridoxal 5'-phosphate</name>
        <dbReference type="ChEBI" id="CHEBI:597326"/>
    </cofactor>
</comment>
<evidence type="ECO:0000256" key="6">
    <source>
        <dbReference type="ARBA" id="ARBA00016985"/>
    </source>
</evidence>
<protein>
    <recommendedName>
        <fullName evidence="6">N-(2-amino-2-carboxyethyl)-L-glutamate synthase</fullName>
        <ecNumber evidence="5">2.5.1.140</ecNumber>
    </recommendedName>
</protein>
<comment type="similarity">
    <text evidence="3">Belongs to the cysteine synthase/cystathionine beta-synthase family. SbnA subfamily.</text>
</comment>